<feature type="non-terminal residue" evidence="1">
    <location>
        <position position="1"/>
    </location>
</feature>
<proteinExistence type="predicted"/>
<dbReference type="EMBL" id="HACG01052549">
    <property type="protein sequence ID" value="CEK99420.1"/>
    <property type="molecule type" value="Transcribed_RNA"/>
</dbReference>
<evidence type="ECO:0000313" key="1">
    <source>
        <dbReference type="EMBL" id="CEK99420.1"/>
    </source>
</evidence>
<reference evidence="1" key="1">
    <citation type="submission" date="2014-12" db="EMBL/GenBank/DDBJ databases">
        <title>Insight into the proteome of Arion vulgaris.</title>
        <authorList>
            <person name="Aradska J."/>
            <person name="Bulat T."/>
            <person name="Smidak R."/>
            <person name="Sarate P."/>
            <person name="Gangsoo J."/>
            <person name="Sialana F."/>
            <person name="Bilban M."/>
            <person name="Lubec G."/>
        </authorList>
    </citation>
    <scope>NUCLEOTIDE SEQUENCE</scope>
    <source>
        <tissue evidence="1">Skin</tissue>
    </source>
</reference>
<feature type="non-terminal residue" evidence="1">
    <location>
        <position position="93"/>
    </location>
</feature>
<gene>
    <name evidence="1" type="primary">ORF221227</name>
</gene>
<organism evidence="1">
    <name type="scientific">Arion vulgaris</name>
    <dbReference type="NCBI Taxonomy" id="1028688"/>
    <lineage>
        <taxon>Eukaryota</taxon>
        <taxon>Metazoa</taxon>
        <taxon>Spiralia</taxon>
        <taxon>Lophotrochozoa</taxon>
        <taxon>Mollusca</taxon>
        <taxon>Gastropoda</taxon>
        <taxon>Heterobranchia</taxon>
        <taxon>Euthyneura</taxon>
        <taxon>Panpulmonata</taxon>
        <taxon>Eupulmonata</taxon>
        <taxon>Stylommatophora</taxon>
        <taxon>Helicina</taxon>
        <taxon>Arionoidea</taxon>
        <taxon>Arionidae</taxon>
        <taxon>Arion</taxon>
    </lineage>
</organism>
<dbReference type="AlphaFoldDB" id="A0A0B7C4P5"/>
<protein>
    <submittedName>
        <fullName evidence="1">Uncharacterized protein</fullName>
    </submittedName>
</protein>
<name>A0A0B7C4P5_9EUPU</name>
<accession>A0A0B7C4P5</accession>
<sequence>GVCGTNYALDKVKTTKEFTFQALDAAKEKGTFAYNSLSSNVGAMVTTVAEPPLRAVTGFRRIIGAKFNELLDTATLYTEYLAKRPLSEDLDMK</sequence>